<dbReference type="AlphaFoldDB" id="A0A6N7IX87"/>
<dbReference type="InterPro" id="IPR002491">
    <property type="entry name" value="ABC_transptr_periplasmic_BD"/>
</dbReference>
<dbReference type="InterPro" id="IPR050902">
    <property type="entry name" value="ABC_Transporter_SBP"/>
</dbReference>
<reference evidence="5" key="1">
    <citation type="journal article" date="2020" name="Appl. Environ. Microbiol.">
        <title>Medium-Chain Fatty Acid Synthesis by 'Candidatus Weimeria bifida' gen. nov., sp. nov., and 'Candidatus Pseudoramibacter fermentans' sp. nov.</title>
        <authorList>
            <person name="Scarborough M.J."/>
            <person name="Myers K.S."/>
            <person name="Donohue T.J."/>
            <person name="Noguera D.R."/>
        </authorList>
    </citation>
    <scope>NUCLEOTIDE SEQUENCE</scope>
    <source>
        <strain evidence="5">LCO1.1</strain>
    </source>
</reference>
<dbReference type="EMBL" id="VOGC01000002">
    <property type="protein sequence ID" value="MQN00913.1"/>
    <property type="molecule type" value="Genomic_DNA"/>
</dbReference>
<protein>
    <submittedName>
        <fullName evidence="5">ABC transporter substrate-binding protein</fullName>
    </submittedName>
</protein>
<proteinExistence type="inferred from homology"/>
<dbReference type="Proteomes" id="UP000460257">
    <property type="component" value="Unassembled WGS sequence"/>
</dbReference>
<organism evidence="5 6">
    <name type="scientific">Candidatus Weimeria bifida</name>
    <dbReference type="NCBI Taxonomy" id="2599074"/>
    <lineage>
        <taxon>Bacteria</taxon>
        <taxon>Bacillati</taxon>
        <taxon>Bacillota</taxon>
        <taxon>Clostridia</taxon>
        <taxon>Lachnospirales</taxon>
        <taxon>Lachnospiraceae</taxon>
        <taxon>Candidatus Weimeria</taxon>
    </lineage>
</organism>
<feature type="domain" description="Fe/B12 periplasmic-binding" evidence="4">
    <location>
        <begin position="220"/>
        <end position="400"/>
    </location>
</feature>
<keyword evidence="6" id="KW-1185">Reference proteome</keyword>
<dbReference type="SUPFAM" id="SSF53807">
    <property type="entry name" value="Helical backbone' metal receptor"/>
    <property type="match status" value="1"/>
</dbReference>
<evidence type="ECO:0000313" key="6">
    <source>
        <dbReference type="Proteomes" id="UP000460257"/>
    </source>
</evidence>
<evidence type="ECO:0000256" key="2">
    <source>
        <dbReference type="SAM" id="MobiDB-lite"/>
    </source>
</evidence>
<sequence length="435" mass="47641">MRKRLAAIMAAAALLLSGCAAAQGSSGTRKASETASSGTRKASETASSGTKTSGKKKFVYSNSHSEHSSESQLDEKKFMKDFNAQGFKLVKTEKNTAAKQFEISEYKKDGKTVYLLVIDGNNNYLICPKDFSSDSVKNALGDRLTVITQGIDNIYLAASAAAANFRAINAIDSIGFSGIAENEWYIPEIKSAMKKGTIKYAGKFSAPDYELLTSKKVPLAIESTMITHAPAVKEKLAKLGIPILVDYSSYETTSEARMEWVRVYGLITGHEKEASGFFDKEMATIKKVANLKSTGKTCAYFSIDTSGSITVKRGSDYMARMIKTAGGSYVFSYIEAPSKKSHMANVSVTFEDFYKKAKDADVLMIDTATDNSIKSLNDLESRNKLFKDFKAVKSGNIYTTADGLFQFVDKSAEITTDMHRIFTDGNPKQYFTKLK</sequence>
<dbReference type="PANTHER" id="PTHR30535:SF34">
    <property type="entry name" value="MOLYBDATE-BINDING PROTEIN MOLA"/>
    <property type="match status" value="1"/>
</dbReference>
<dbReference type="Pfam" id="PF01497">
    <property type="entry name" value="Peripla_BP_2"/>
    <property type="match status" value="1"/>
</dbReference>
<comment type="similarity">
    <text evidence="1">Belongs to the bacterial solute-binding protein 8 family.</text>
</comment>
<dbReference type="Gene3D" id="3.40.50.1980">
    <property type="entry name" value="Nitrogenase molybdenum iron protein domain"/>
    <property type="match status" value="2"/>
</dbReference>
<dbReference type="PANTHER" id="PTHR30535">
    <property type="entry name" value="VITAMIN B12-BINDING PROTEIN"/>
    <property type="match status" value="1"/>
</dbReference>
<gene>
    <name evidence="5" type="ORF">FRC54_02825</name>
</gene>
<dbReference type="PROSITE" id="PS51257">
    <property type="entry name" value="PROKAR_LIPOPROTEIN"/>
    <property type="match status" value="1"/>
</dbReference>
<evidence type="ECO:0000256" key="3">
    <source>
        <dbReference type="SAM" id="SignalP"/>
    </source>
</evidence>
<keyword evidence="3" id="KW-0732">Signal</keyword>
<evidence type="ECO:0000259" key="4">
    <source>
        <dbReference type="Pfam" id="PF01497"/>
    </source>
</evidence>
<evidence type="ECO:0000313" key="5">
    <source>
        <dbReference type="EMBL" id="MQN00913.1"/>
    </source>
</evidence>
<accession>A0A6N7IX87</accession>
<feature type="chain" id="PRO_5027022731" evidence="3">
    <location>
        <begin position="23"/>
        <end position="435"/>
    </location>
</feature>
<comment type="caution">
    <text evidence="5">The sequence shown here is derived from an EMBL/GenBank/DDBJ whole genome shotgun (WGS) entry which is preliminary data.</text>
</comment>
<name>A0A6N7IX87_9FIRM</name>
<evidence type="ECO:0000256" key="1">
    <source>
        <dbReference type="ARBA" id="ARBA00008814"/>
    </source>
</evidence>
<feature type="signal peptide" evidence="3">
    <location>
        <begin position="1"/>
        <end position="22"/>
    </location>
</feature>
<feature type="compositionally biased region" description="Basic and acidic residues" evidence="2">
    <location>
        <begin position="64"/>
        <end position="74"/>
    </location>
</feature>
<feature type="region of interest" description="Disordered" evidence="2">
    <location>
        <begin position="24"/>
        <end position="74"/>
    </location>
</feature>